<protein>
    <submittedName>
        <fullName evidence="2">Putative secreted protein</fullName>
    </submittedName>
</protein>
<organism evidence="2 3">
    <name type="scientific">Xanthomonas graminis pv. arrhenatheri LMG 727</name>
    <dbReference type="NCBI Taxonomy" id="1195923"/>
    <lineage>
        <taxon>Bacteria</taxon>
        <taxon>Pseudomonadati</taxon>
        <taxon>Pseudomonadota</taxon>
        <taxon>Gammaproteobacteria</taxon>
        <taxon>Lysobacterales</taxon>
        <taxon>Lysobacteraceae</taxon>
        <taxon>Xanthomonas</taxon>
        <taxon>Xanthomonas translucens group</taxon>
        <taxon>Xanthomonas graminis</taxon>
    </lineage>
</organism>
<evidence type="ECO:0000313" key="3">
    <source>
        <dbReference type="Proteomes" id="UP000046187"/>
    </source>
</evidence>
<dbReference type="Proteomes" id="UP000046187">
    <property type="component" value="Unassembled WGS sequence"/>
</dbReference>
<feature type="signal peptide" evidence="1">
    <location>
        <begin position="1"/>
        <end position="22"/>
    </location>
</feature>
<sequence>MSLRTVFLFACLSLGAAPLAQAQKHCLPYGPIKVTLSGKLERRAGAAPVGAAAAADGASEVLMLPTPVCVAASPAGQAPRHEVVRRLRLALSKDQAVHLEEEGAGQIVRVTGMLSEVVAGEGSPNLRLTVIGIDSD</sequence>
<dbReference type="AlphaFoldDB" id="A0A0K3A1X5"/>
<reference evidence="3" key="1">
    <citation type="submission" date="2015-07" db="EMBL/GenBank/DDBJ databases">
        <authorList>
            <person name="Wibberg D."/>
        </authorList>
    </citation>
    <scope>NUCLEOTIDE SEQUENCE [LARGE SCALE GENOMIC DNA]</scope>
</reference>
<evidence type="ECO:0000313" key="2">
    <source>
        <dbReference type="EMBL" id="CTP89495.1"/>
    </source>
</evidence>
<keyword evidence="1" id="KW-0732">Signal</keyword>
<evidence type="ECO:0000256" key="1">
    <source>
        <dbReference type="SAM" id="SignalP"/>
    </source>
</evidence>
<feature type="chain" id="PRO_5005493441" evidence="1">
    <location>
        <begin position="23"/>
        <end position="136"/>
    </location>
</feature>
<name>A0A0K3A1X5_9XANT</name>
<accession>A0A0K3A1X5</accession>
<dbReference type="RefSeq" id="WP_053835859.1">
    <property type="nucleotide sequence ID" value="NZ_CXOI01000047.1"/>
</dbReference>
<proteinExistence type="predicted"/>
<gene>
    <name evidence="2" type="ORF">XTALMG727_2739</name>
</gene>
<dbReference type="EMBL" id="CXOI01000047">
    <property type="protein sequence ID" value="CTP89495.1"/>
    <property type="molecule type" value="Genomic_DNA"/>
</dbReference>
<keyword evidence="3" id="KW-1185">Reference proteome</keyword>